<proteinExistence type="inferred from homology"/>
<dbReference type="Proteomes" id="UP000077363">
    <property type="component" value="Chromosome"/>
</dbReference>
<dbReference type="GO" id="GO:0051301">
    <property type="term" value="P:cell division"/>
    <property type="evidence" value="ECO:0007669"/>
    <property type="project" value="UniProtKB-KW"/>
</dbReference>
<dbReference type="AlphaFoldDB" id="A0A172T8S0"/>
<dbReference type="PANTHER" id="PTHR35794">
    <property type="entry name" value="CELL DIVISION PROTEIN DIVIVA"/>
    <property type="match status" value="1"/>
</dbReference>
<dbReference type="PATRIC" id="fig|1182568.3.peg.1293"/>
<dbReference type="KEGG" id="dpu:SU48_06210"/>
<comment type="similarity">
    <text evidence="2">Belongs to the DivIVA family.</text>
</comment>
<dbReference type="GO" id="GO:0005737">
    <property type="term" value="C:cytoplasm"/>
    <property type="evidence" value="ECO:0007669"/>
    <property type="project" value="UniProtKB-SubCell"/>
</dbReference>
<evidence type="ECO:0000256" key="7">
    <source>
        <dbReference type="SAM" id="Coils"/>
    </source>
</evidence>
<evidence type="ECO:0000313" key="10">
    <source>
        <dbReference type="Proteomes" id="UP000077363"/>
    </source>
</evidence>
<evidence type="ECO:0000256" key="5">
    <source>
        <dbReference type="ARBA" id="ARBA00023054"/>
    </source>
</evidence>
<dbReference type="InterPro" id="IPR019933">
    <property type="entry name" value="DivIVA_domain"/>
</dbReference>
<evidence type="ECO:0000256" key="2">
    <source>
        <dbReference type="ARBA" id="ARBA00009008"/>
    </source>
</evidence>
<feature type="coiled-coil region" evidence="7">
    <location>
        <begin position="26"/>
        <end position="77"/>
    </location>
</feature>
<dbReference type="InterPro" id="IPR007793">
    <property type="entry name" value="DivIVA_fam"/>
</dbReference>
<keyword evidence="6" id="KW-0131">Cell cycle</keyword>
<name>A0A172T8S0_9DEIO</name>
<dbReference type="OrthoDB" id="9815492at2"/>
<evidence type="ECO:0000256" key="4">
    <source>
        <dbReference type="ARBA" id="ARBA00022618"/>
    </source>
</evidence>
<keyword evidence="4 9" id="KW-0132">Cell division</keyword>
<feature type="compositionally biased region" description="Low complexity" evidence="8">
    <location>
        <begin position="210"/>
        <end position="236"/>
    </location>
</feature>
<dbReference type="NCBIfam" id="TIGR03544">
    <property type="entry name" value="DivI1A_domain"/>
    <property type="match status" value="1"/>
</dbReference>
<dbReference type="EMBL" id="CP011387">
    <property type="protein sequence ID" value="ANE43425.1"/>
    <property type="molecule type" value="Genomic_DNA"/>
</dbReference>
<organism evidence="9 10">
    <name type="scientific">Deinococcus puniceus</name>
    <dbReference type="NCBI Taxonomy" id="1182568"/>
    <lineage>
        <taxon>Bacteria</taxon>
        <taxon>Thermotogati</taxon>
        <taxon>Deinococcota</taxon>
        <taxon>Deinococci</taxon>
        <taxon>Deinococcales</taxon>
        <taxon>Deinococcaceae</taxon>
        <taxon>Deinococcus</taxon>
    </lineage>
</organism>
<gene>
    <name evidence="9" type="ORF">SU48_06210</name>
</gene>
<reference evidence="9 10" key="1">
    <citation type="submission" date="2015-01" db="EMBL/GenBank/DDBJ databases">
        <title>Deinococcus puniceus/DY1/ whole genome sequencing.</title>
        <authorList>
            <person name="Kim M.K."/>
            <person name="Srinivasan S."/>
            <person name="Lee J.-J."/>
        </authorList>
    </citation>
    <scope>NUCLEOTIDE SEQUENCE [LARGE SCALE GENOMIC DNA]</scope>
    <source>
        <strain evidence="9 10">DY1</strain>
    </source>
</reference>
<comment type="subcellular location">
    <subcellularLocation>
        <location evidence="1">Cytoplasm</location>
    </subcellularLocation>
</comment>
<dbReference type="Gene3D" id="6.10.250.660">
    <property type="match status" value="1"/>
</dbReference>
<accession>A0A172T8S0</accession>
<evidence type="ECO:0000256" key="3">
    <source>
        <dbReference type="ARBA" id="ARBA00022490"/>
    </source>
</evidence>
<keyword evidence="3" id="KW-0963">Cytoplasm</keyword>
<evidence type="ECO:0000313" key="9">
    <source>
        <dbReference type="EMBL" id="ANE43425.1"/>
    </source>
</evidence>
<protein>
    <submittedName>
        <fullName evidence="9">Cell division protein DivIVA</fullName>
    </submittedName>
</protein>
<evidence type="ECO:0000256" key="1">
    <source>
        <dbReference type="ARBA" id="ARBA00004496"/>
    </source>
</evidence>
<dbReference type="Pfam" id="PF05103">
    <property type="entry name" value="DivIVA"/>
    <property type="match status" value="1"/>
</dbReference>
<dbReference type="RefSeq" id="WP_064014491.1">
    <property type="nucleotide sequence ID" value="NZ_CP011387.1"/>
</dbReference>
<keyword evidence="10" id="KW-1185">Reference proteome</keyword>
<dbReference type="PANTHER" id="PTHR35794:SF2">
    <property type="entry name" value="CELL DIVISION PROTEIN DIVIVA"/>
    <property type="match status" value="1"/>
</dbReference>
<feature type="region of interest" description="Disordered" evidence="8">
    <location>
        <begin position="208"/>
        <end position="258"/>
    </location>
</feature>
<keyword evidence="5 7" id="KW-0175">Coiled coil</keyword>
<evidence type="ECO:0000256" key="6">
    <source>
        <dbReference type="ARBA" id="ARBA00023306"/>
    </source>
</evidence>
<sequence length="258" mass="29486">MKLSPLDIRHHEFPGKFGGYDRPSVRQFLTDVAEELEELLQERQAMQERTQELERRIEEMKTQEDEIRRTLVAAERMGHDLRETAARESEVILAQANVFRDAIHNDAQARSTELEAAHQSRISALELAFRGRFADLEREQHQLILERERAQAERMADLERIFSDRHSDLTARLASARQEYAQFLSGYRALVSSFGELSARHILPEESAPLERPTLPTTPLPTIEPGLPELPAAPEARGPDVQGPDAQVPPRIEEQQFL</sequence>
<evidence type="ECO:0000256" key="8">
    <source>
        <dbReference type="SAM" id="MobiDB-lite"/>
    </source>
</evidence>
<dbReference type="STRING" id="1182568.SU48_06210"/>